<dbReference type="InterPro" id="IPR011944">
    <property type="entry name" value="Steroid_delta5-4_isomerase"/>
</dbReference>
<feature type="domain" description="DUF4440" evidence="1">
    <location>
        <begin position="10"/>
        <end position="125"/>
    </location>
</feature>
<dbReference type="Proteomes" id="UP001580407">
    <property type="component" value="Unassembled WGS sequence"/>
</dbReference>
<proteinExistence type="predicted"/>
<dbReference type="EMBL" id="JBHILM010000016">
    <property type="protein sequence ID" value="MFB5682334.1"/>
    <property type="molecule type" value="Genomic_DNA"/>
</dbReference>
<gene>
    <name evidence="2" type="ORF">ACE3NQ_15515</name>
</gene>
<reference evidence="2 3" key="1">
    <citation type="submission" date="2024-09" db="EMBL/GenBank/DDBJ databases">
        <authorList>
            <person name="Ruan L."/>
        </authorList>
    </citation>
    <scope>NUCLEOTIDE SEQUENCE [LARGE SCALE GENOMIC DNA]</scope>
    <source>
        <strain evidence="2 3">D33</strain>
    </source>
</reference>
<dbReference type="InterPro" id="IPR027843">
    <property type="entry name" value="DUF4440"/>
</dbReference>
<dbReference type="SUPFAM" id="SSF54427">
    <property type="entry name" value="NTF2-like"/>
    <property type="match status" value="1"/>
</dbReference>
<evidence type="ECO:0000259" key="1">
    <source>
        <dbReference type="Pfam" id="PF14534"/>
    </source>
</evidence>
<name>A0ABV5B9G7_9BACL</name>
<accession>A0ABV5B9G7</accession>
<comment type="caution">
    <text evidence="2">The sequence shown here is derived from an EMBL/GenBank/DDBJ whole genome shotgun (WGS) entry which is preliminary data.</text>
</comment>
<sequence>MTNQEDLKAISSLFARLRDAWNTGDGAAYGQCFTEDADYVTFMGQHLKGRKQIAEVHQMLFDGPLKGSVMDSSTSSELQPRFIAPNVAIVHATGEVKLTDAAQDPNDRGSINTNMLLKQDGEWKLTAFHNCRVQEMPQGRR</sequence>
<dbReference type="NCBIfam" id="TIGR02246">
    <property type="entry name" value="SgcJ/EcaC family oxidoreductase"/>
    <property type="match status" value="1"/>
</dbReference>
<evidence type="ECO:0000313" key="2">
    <source>
        <dbReference type="EMBL" id="MFB5682334.1"/>
    </source>
</evidence>
<dbReference type="Gene3D" id="3.10.450.50">
    <property type="match status" value="1"/>
</dbReference>
<dbReference type="InterPro" id="IPR032710">
    <property type="entry name" value="NTF2-like_dom_sf"/>
</dbReference>
<evidence type="ECO:0000313" key="3">
    <source>
        <dbReference type="Proteomes" id="UP001580407"/>
    </source>
</evidence>
<keyword evidence="3" id="KW-1185">Reference proteome</keyword>
<dbReference type="Pfam" id="PF14534">
    <property type="entry name" value="DUF4440"/>
    <property type="match status" value="1"/>
</dbReference>
<protein>
    <submittedName>
        <fullName evidence="2">SgcJ/EcaC family oxidoreductase</fullName>
    </submittedName>
</protein>
<organism evidence="2 3">
    <name type="scientific">Paenibacillus terreus</name>
    <dbReference type="NCBI Taxonomy" id="1387834"/>
    <lineage>
        <taxon>Bacteria</taxon>
        <taxon>Bacillati</taxon>
        <taxon>Bacillota</taxon>
        <taxon>Bacilli</taxon>
        <taxon>Bacillales</taxon>
        <taxon>Paenibacillaceae</taxon>
        <taxon>Paenibacillus</taxon>
    </lineage>
</organism>
<dbReference type="RefSeq" id="WP_375526086.1">
    <property type="nucleotide sequence ID" value="NZ_JBHILM010000016.1"/>
</dbReference>